<dbReference type="OrthoDB" id="9805171at2"/>
<organism evidence="2 3">
    <name type="scientific">Larkinella rosea</name>
    <dbReference type="NCBI Taxonomy" id="2025312"/>
    <lineage>
        <taxon>Bacteria</taxon>
        <taxon>Pseudomonadati</taxon>
        <taxon>Bacteroidota</taxon>
        <taxon>Cytophagia</taxon>
        <taxon>Cytophagales</taxon>
        <taxon>Spirosomataceae</taxon>
        <taxon>Larkinella</taxon>
    </lineage>
</organism>
<dbReference type="SUPFAM" id="SSF53335">
    <property type="entry name" value="S-adenosyl-L-methionine-dependent methyltransferases"/>
    <property type="match status" value="1"/>
</dbReference>
<feature type="region of interest" description="Disordered" evidence="1">
    <location>
        <begin position="1"/>
        <end position="22"/>
    </location>
</feature>
<accession>A0A3P1BLX5</accession>
<gene>
    <name evidence="2" type="ORF">EHT25_16075</name>
</gene>
<keyword evidence="2" id="KW-0489">Methyltransferase</keyword>
<sequence length="243" mass="27731">MTDSNVRAEAMPDNPSEHYRLKPPLTNPRRYYLIKLRELVQYAKTTFIDPLTKSAPIKLADYGCGTKPYVSLFPANQVQYIGIDLDWNPHADVYIGSDSRIDMPDDQVDVVLSTQVLEHVEDPEGYLKEACRILKPGGLLLLTTHGYWMYHPDPTDYWRWTSAGLQKIVARNGFEIVSFRGIIGRSAMGLQLFQDGFLFKIPRWLWPPFALVMQAAISLFDKTTSQQTKDKDACTFLVVGRKL</sequence>
<name>A0A3P1BLX5_9BACT</name>
<dbReference type="GO" id="GO:0032259">
    <property type="term" value="P:methylation"/>
    <property type="evidence" value="ECO:0007669"/>
    <property type="project" value="UniProtKB-KW"/>
</dbReference>
<dbReference type="RefSeq" id="WP_124876176.1">
    <property type="nucleotide sequence ID" value="NZ_RQJO01000009.1"/>
</dbReference>
<comment type="caution">
    <text evidence="2">The sequence shown here is derived from an EMBL/GenBank/DDBJ whole genome shotgun (WGS) entry which is preliminary data.</text>
</comment>
<dbReference type="Gene3D" id="3.40.50.150">
    <property type="entry name" value="Vaccinia Virus protein VP39"/>
    <property type="match status" value="1"/>
</dbReference>
<dbReference type="PANTHER" id="PTHR45036:SF1">
    <property type="entry name" value="METHYLTRANSFERASE LIKE 7A"/>
    <property type="match status" value="1"/>
</dbReference>
<dbReference type="InterPro" id="IPR029063">
    <property type="entry name" value="SAM-dependent_MTases_sf"/>
</dbReference>
<dbReference type="GO" id="GO:0008168">
    <property type="term" value="F:methyltransferase activity"/>
    <property type="evidence" value="ECO:0007669"/>
    <property type="project" value="UniProtKB-KW"/>
</dbReference>
<dbReference type="AlphaFoldDB" id="A0A3P1BLX5"/>
<reference evidence="2 3" key="1">
    <citation type="submission" date="2018-11" db="EMBL/GenBank/DDBJ databases">
        <authorList>
            <person name="Zhou Z."/>
            <person name="Wang G."/>
        </authorList>
    </citation>
    <scope>NUCLEOTIDE SEQUENCE [LARGE SCALE GENOMIC DNA]</scope>
    <source>
        <strain evidence="2 3">KCTC52004</strain>
    </source>
</reference>
<dbReference type="Proteomes" id="UP000271925">
    <property type="component" value="Unassembled WGS sequence"/>
</dbReference>
<evidence type="ECO:0000313" key="3">
    <source>
        <dbReference type="Proteomes" id="UP000271925"/>
    </source>
</evidence>
<dbReference type="InterPro" id="IPR052356">
    <property type="entry name" value="Thiol_S-MT"/>
</dbReference>
<dbReference type="Pfam" id="PF13489">
    <property type="entry name" value="Methyltransf_23"/>
    <property type="match status" value="1"/>
</dbReference>
<protein>
    <submittedName>
        <fullName evidence="2">Class I SAM-dependent methyltransferase</fullName>
    </submittedName>
</protein>
<dbReference type="PANTHER" id="PTHR45036">
    <property type="entry name" value="METHYLTRANSFERASE LIKE 7B"/>
    <property type="match status" value="1"/>
</dbReference>
<evidence type="ECO:0000256" key="1">
    <source>
        <dbReference type="SAM" id="MobiDB-lite"/>
    </source>
</evidence>
<proteinExistence type="predicted"/>
<keyword evidence="2" id="KW-0808">Transferase</keyword>
<dbReference type="EMBL" id="RQJO01000009">
    <property type="protein sequence ID" value="RRB02012.1"/>
    <property type="molecule type" value="Genomic_DNA"/>
</dbReference>
<dbReference type="CDD" id="cd02440">
    <property type="entry name" value="AdoMet_MTases"/>
    <property type="match status" value="1"/>
</dbReference>
<evidence type="ECO:0000313" key="2">
    <source>
        <dbReference type="EMBL" id="RRB02012.1"/>
    </source>
</evidence>
<keyword evidence="3" id="KW-1185">Reference proteome</keyword>